<dbReference type="SUPFAM" id="SSF52540">
    <property type="entry name" value="P-loop containing nucleoside triphosphate hydrolases"/>
    <property type="match status" value="1"/>
</dbReference>
<dbReference type="Proteomes" id="UP001521184">
    <property type="component" value="Unassembled WGS sequence"/>
</dbReference>
<dbReference type="Pfam" id="PF22939">
    <property type="entry name" value="WHD_GPIID"/>
    <property type="match status" value="1"/>
</dbReference>
<dbReference type="Gene3D" id="3.40.50.300">
    <property type="entry name" value="P-loop containing nucleotide triphosphate hydrolases"/>
    <property type="match status" value="1"/>
</dbReference>
<feature type="domain" description="Nephrocystin 3-like N-terminal" evidence="4">
    <location>
        <begin position="269"/>
        <end position="433"/>
    </location>
</feature>
<name>A0ABR3TPY8_9PEZI</name>
<reference evidence="5 6" key="1">
    <citation type="journal article" date="2023" name="Plant Dis.">
        <title>First Report of Diplodia intermedia Causing Canker and Dieback Diseases on Apple Trees in Canada.</title>
        <authorList>
            <person name="Ellouze W."/>
            <person name="Ilyukhin E."/>
            <person name="Sulman M."/>
            <person name="Ali S."/>
        </authorList>
    </citation>
    <scope>NUCLEOTIDE SEQUENCE [LARGE SCALE GENOMIC DNA]</scope>
    <source>
        <strain evidence="5 6">M45-28</strain>
    </source>
</reference>
<evidence type="ECO:0000256" key="1">
    <source>
        <dbReference type="ARBA" id="ARBA00022737"/>
    </source>
</evidence>
<accession>A0ABR3TPY8</accession>
<evidence type="ECO:0000259" key="4">
    <source>
        <dbReference type="Pfam" id="PF24883"/>
    </source>
</evidence>
<protein>
    <recommendedName>
        <fullName evidence="7">NACHT domain-containing protein</fullName>
    </recommendedName>
</protein>
<gene>
    <name evidence="5" type="ORF">SLS58_005866</name>
</gene>
<sequence length="1113" mass="126036">MSNIRTSLPIPTEPWERARCRFLEGLSEEEQANFRSATLETIYYQAEVAHRDHQQKSKLHACRQKLGPLLDTLKAYGEGLDVISNTGAVSMVMAPLWGSIRVALQIAQDSADMFEKIVDMLTDIGYALPHFRDYERLFPSHERLLAAISDAYLMVIYFCTDIKELFGAAKKTNRSKISLTLACKSFWKPFTKKFDQYLKDFTKLQSRIDKEAQQADMIEATQERKRQDDHRMALIRFDKKEKLREALRRISPYDYKAHHRRIQEMRHHGTATWLFDYQPFQEWLSAPTSSSFGCFGIPGSGKTILASSVNEHLVATQQPSALYYHYCSYEYPSSLKTTAILGTFLRQILEIEGHSAAVEESLYEDLSDKMDVPIPRELFSVISNYLKSGNKYFFLIEGVDELPHSEQAELAAVVQKALTDVSRCTVKVFISCRPGAVINRKAFRPAYSITISPEDLSQDIKSFVEAVVDQKLGDGELALGDPRLKDEIIDQLATGAKEMFLWVKFQIDEICEAVSDEGIRVTLENLPRDLVSTYARIIQRIAASTGGTAKLKIVGKVFRWLVCAKRPLKMEELKVAVALEPTDTSIPATRIPSDDGSKLIRACGNLVVVSKADQTVRLAHHTVRQFILLHGSGTAPSNDDSIIHTEAGPISSAYNEHSKMLHFSPRDAELDICELCLVFLHFDEFETQIQIRDADHTKVRTPGEMVNTLLQGIVPSLGVLGRPLAYLSGGTSIAVDKSKDVTFVLPKIKQNGTRQEPLFDQFPLLQYISTYWPVHLTGRFPTLGSDQRIYRMAKNIAFHKAFRFQARPWDTPKYTEIDLGNQHIPQPPYLPLFRWALEHGSYYLWTLLLHEPAGPDDGGALNECISFEMHTYREERDIIVRAASGGNVKILGILISILQVHLQCKAVPVDVLYRAIAVSSSSTAKHLFTVLEKHEIQVALGQPRPERGFFRRTKLERNRSWLESTWFPEDLTQDRNAVVDALLARSTSERDDELSEKICTSTVDDCNLRVEAAFSGHFSRCKFVLDGEIVHETKGRLIDETFNLRVHDKTTAELRVDGYKVDFDDNHVCVDSTTFNLADLQPFKQEQMNVRIDAESGAALVDLKLLWMRASRG</sequence>
<dbReference type="InterPro" id="IPR056125">
    <property type="entry name" value="DUF7708"/>
</dbReference>
<dbReference type="PANTHER" id="PTHR10039">
    <property type="entry name" value="AMELOGENIN"/>
    <property type="match status" value="1"/>
</dbReference>
<comment type="caution">
    <text evidence="5">The sequence shown here is derived from an EMBL/GenBank/DDBJ whole genome shotgun (WGS) entry which is preliminary data.</text>
</comment>
<evidence type="ECO:0000259" key="3">
    <source>
        <dbReference type="Pfam" id="PF24809"/>
    </source>
</evidence>
<evidence type="ECO:0000313" key="5">
    <source>
        <dbReference type="EMBL" id="KAL1641824.1"/>
    </source>
</evidence>
<keyword evidence="1" id="KW-0677">Repeat</keyword>
<dbReference type="EMBL" id="JAKEKT020000037">
    <property type="protein sequence ID" value="KAL1641824.1"/>
    <property type="molecule type" value="Genomic_DNA"/>
</dbReference>
<evidence type="ECO:0008006" key="7">
    <source>
        <dbReference type="Google" id="ProtNLM"/>
    </source>
</evidence>
<dbReference type="InterPro" id="IPR054471">
    <property type="entry name" value="GPIID_WHD"/>
</dbReference>
<keyword evidence="6" id="KW-1185">Reference proteome</keyword>
<proteinExistence type="predicted"/>
<dbReference type="InterPro" id="IPR027417">
    <property type="entry name" value="P-loop_NTPase"/>
</dbReference>
<feature type="domain" description="GPI inositol-deacylase winged helix" evidence="2">
    <location>
        <begin position="552"/>
        <end position="630"/>
    </location>
</feature>
<evidence type="ECO:0000259" key="2">
    <source>
        <dbReference type="Pfam" id="PF22939"/>
    </source>
</evidence>
<dbReference type="Pfam" id="PF24883">
    <property type="entry name" value="NPHP3_N"/>
    <property type="match status" value="1"/>
</dbReference>
<organism evidence="5 6">
    <name type="scientific">Diplodia intermedia</name>
    <dbReference type="NCBI Taxonomy" id="856260"/>
    <lineage>
        <taxon>Eukaryota</taxon>
        <taxon>Fungi</taxon>
        <taxon>Dikarya</taxon>
        <taxon>Ascomycota</taxon>
        <taxon>Pezizomycotina</taxon>
        <taxon>Dothideomycetes</taxon>
        <taxon>Dothideomycetes incertae sedis</taxon>
        <taxon>Botryosphaeriales</taxon>
        <taxon>Botryosphaeriaceae</taxon>
        <taxon>Diplodia</taxon>
    </lineage>
</organism>
<dbReference type="PANTHER" id="PTHR10039:SF10">
    <property type="entry name" value="NACHT DOMAIN-CONTAINING PROTEIN"/>
    <property type="match status" value="1"/>
</dbReference>
<dbReference type="Pfam" id="PF24809">
    <property type="entry name" value="DUF7708"/>
    <property type="match status" value="1"/>
</dbReference>
<evidence type="ECO:0000313" key="6">
    <source>
        <dbReference type="Proteomes" id="UP001521184"/>
    </source>
</evidence>
<feature type="domain" description="DUF7708" evidence="3">
    <location>
        <begin position="71"/>
        <end position="219"/>
    </location>
</feature>
<dbReference type="InterPro" id="IPR056884">
    <property type="entry name" value="NPHP3-like_N"/>
</dbReference>